<dbReference type="InterPro" id="IPR033121">
    <property type="entry name" value="PEPTIDASE_A1"/>
</dbReference>
<dbReference type="InterPro" id="IPR021109">
    <property type="entry name" value="Peptidase_aspartic_dom_sf"/>
</dbReference>
<dbReference type="Gene3D" id="2.40.70.10">
    <property type="entry name" value="Acid Proteases"/>
    <property type="match status" value="1"/>
</dbReference>
<comment type="similarity">
    <text evidence="1">Belongs to the peptidase A1 family.</text>
</comment>
<dbReference type="SUPFAM" id="SSF50630">
    <property type="entry name" value="Acid proteases"/>
    <property type="match status" value="1"/>
</dbReference>
<dbReference type="Pfam" id="PF14543">
    <property type="entry name" value="TAXi_N"/>
    <property type="match status" value="1"/>
</dbReference>
<evidence type="ECO:0000313" key="3">
    <source>
        <dbReference type="EMBL" id="KAK4351416.1"/>
    </source>
</evidence>
<organism evidence="3 4">
    <name type="scientific">Anisodus tanguticus</name>
    <dbReference type="NCBI Taxonomy" id="243964"/>
    <lineage>
        <taxon>Eukaryota</taxon>
        <taxon>Viridiplantae</taxon>
        <taxon>Streptophyta</taxon>
        <taxon>Embryophyta</taxon>
        <taxon>Tracheophyta</taxon>
        <taxon>Spermatophyta</taxon>
        <taxon>Magnoliopsida</taxon>
        <taxon>eudicotyledons</taxon>
        <taxon>Gunneridae</taxon>
        <taxon>Pentapetalae</taxon>
        <taxon>asterids</taxon>
        <taxon>lamiids</taxon>
        <taxon>Solanales</taxon>
        <taxon>Solanaceae</taxon>
        <taxon>Solanoideae</taxon>
        <taxon>Hyoscyameae</taxon>
        <taxon>Anisodus</taxon>
    </lineage>
</organism>
<proteinExistence type="inferred from homology"/>
<dbReference type="PROSITE" id="PS51767">
    <property type="entry name" value="PEPTIDASE_A1"/>
    <property type="match status" value="1"/>
</dbReference>
<dbReference type="Proteomes" id="UP001291623">
    <property type="component" value="Unassembled WGS sequence"/>
</dbReference>
<dbReference type="InterPro" id="IPR032861">
    <property type="entry name" value="TAXi_N"/>
</dbReference>
<keyword evidence="4" id="KW-1185">Reference proteome</keyword>
<comment type="caution">
    <text evidence="3">The sequence shown here is derived from an EMBL/GenBank/DDBJ whole genome shotgun (WGS) entry which is preliminary data.</text>
</comment>
<accession>A0AAE1V5R8</accession>
<evidence type="ECO:0000259" key="2">
    <source>
        <dbReference type="PROSITE" id="PS51767"/>
    </source>
</evidence>
<evidence type="ECO:0000313" key="4">
    <source>
        <dbReference type="Proteomes" id="UP001291623"/>
    </source>
</evidence>
<reference evidence="3" key="1">
    <citation type="submission" date="2023-12" db="EMBL/GenBank/DDBJ databases">
        <title>Genome assembly of Anisodus tanguticus.</title>
        <authorList>
            <person name="Wang Y.-J."/>
        </authorList>
    </citation>
    <scope>NUCLEOTIDE SEQUENCE</scope>
    <source>
        <strain evidence="3">KB-2021</strain>
        <tissue evidence="3">Leaf</tissue>
    </source>
</reference>
<feature type="domain" description="Peptidase A1" evidence="2">
    <location>
        <begin position="14"/>
        <end position="77"/>
    </location>
</feature>
<evidence type="ECO:0000256" key="1">
    <source>
        <dbReference type="ARBA" id="ARBA00007447"/>
    </source>
</evidence>
<dbReference type="EMBL" id="JAVYJV010000016">
    <property type="protein sequence ID" value="KAK4351416.1"/>
    <property type="molecule type" value="Genomic_DNA"/>
</dbReference>
<gene>
    <name evidence="3" type="ORF">RND71_030729</name>
</gene>
<protein>
    <recommendedName>
        <fullName evidence="2">Peptidase A1 domain-containing protein</fullName>
    </recommendedName>
</protein>
<sequence length="77" mass="8715">MSKHKDPSNGILNLNSQLNIGQRSRPFFLDPDTGSDLTWLQCDAPCVRCTRHRSILILLSWARLGFTAYISPLISKE</sequence>
<dbReference type="AlphaFoldDB" id="A0AAE1V5R8"/>
<name>A0AAE1V5R8_9SOLA</name>